<comment type="caution">
    <text evidence="1">The sequence shown here is derived from an EMBL/GenBank/DDBJ whole genome shotgun (WGS) entry which is preliminary data.</text>
</comment>
<evidence type="ECO:0000313" key="1">
    <source>
        <dbReference type="EMBL" id="PRY30413.1"/>
    </source>
</evidence>
<reference evidence="1 2" key="1">
    <citation type="submission" date="2018-03" db="EMBL/GenBank/DDBJ databases">
        <title>Genomic Encyclopedia of Archaeal and Bacterial Type Strains, Phase II (KMG-II): from individual species to whole genera.</title>
        <authorList>
            <person name="Goeker M."/>
        </authorList>
    </citation>
    <scope>NUCLEOTIDE SEQUENCE [LARGE SCALE GENOMIC DNA]</scope>
    <source>
        <strain evidence="1 2">DSM 28354</strain>
    </source>
</reference>
<dbReference type="AlphaFoldDB" id="A0A2T0SAS2"/>
<gene>
    <name evidence="1" type="ORF">CLV58_12434</name>
</gene>
<accession>A0A2T0SAS2</accession>
<keyword evidence="2" id="KW-1185">Reference proteome</keyword>
<protein>
    <submittedName>
        <fullName evidence="1">Uncharacterized protein</fullName>
    </submittedName>
</protein>
<dbReference type="EMBL" id="PVTE01000024">
    <property type="protein sequence ID" value="PRY30413.1"/>
    <property type="molecule type" value="Genomic_DNA"/>
</dbReference>
<sequence length="43" mass="4953">MNAMPNITKILKTFTKKPLSPNKIPLLVLPTKEINTNNFLMQR</sequence>
<proteinExistence type="predicted"/>
<dbReference type="Proteomes" id="UP000238375">
    <property type="component" value="Unassembled WGS sequence"/>
</dbReference>
<name>A0A2T0SAS2_9BACT</name>
<organism evidence="1 2">
    <name type="scientific">Spirosoma oryzae</name>
    <dbReference type="NCBI Taxonomy" id="1469603"/>
    <lineage>
        <taxon>Bacteria</taxon>
        <taxon>Pseudomonadati</taxon>
        <taxon>Bacteroidota</taxon>
        <taxon>Cytophagia</taxon>
        <taxon>Cytophagales</taxon>
        <taxon>Cytophagaceae</taxon>
        <taxon>Spirosoma</taxon>
    </lineage>
</organism>
<evidence type="ECO:0000313" key="2">
    <source>
        <dbReference type="Proteomes" id="UP000238375"/>
    </source>
</evidence>